<accession>A0A0N4SZA9</accession>
<proteinExistence type="predicted"/>
<dbReference type="WBParaSite" id="BPAG_0000111801-mRNA-1">
    <property type="protein sequence ID" value="BPAG_0000111801-mRNA-1"/>
    <property type="gene ID" value="BPAG_0000111801"/>
</dbReference>
<protein>
    <submittedName>
        <fullName evidence="4">Protein AF-9</fullName>
    </submittedName>
</protein>
<dbReference type="AlphaFoldDB" id="A0A0N4SZA9"/>
<name>A0A0N4SZA9_BRUPA</name>
<evidence type="ECO:0000313" key="3">
    <source>
        <dbReference type="Proteomes" id="UP000278627"/>
    </source>
</evidence>
<organism evidence="4">
    <name type="scientific">Brugia pahangi</name>
    <name type="common">Filarial nematode worm</name>
    <dbReference type="NCBI Taxonomy" id="6280"/>
    <lineage>
        <taxon>Eukaryota</taxon>
        <taxon>Metazoa</taxon>
        <taxon>Ecdysozoa</taxon>
        <taxon>Nematoda</taxon>
        <taxon>Chromadorea</taxon>
        <taxon>Rhabditida</taxon>
        <taxon>Spirurina</taxon>
        <taxon>Spiruromorpha</taxon>
        <taxon>Filarioidea</taxon>
        <taxon>Onchocercidae</taxon>
        <taxon>Brugia</taxon>
    </lineage>
</organism>
<feature type="region of interest" description="Disordered" evidence="1">
    <location>
        <begin position="1"/>
        <end position="174"/>
    </location>
</feature>
<evidence type="ECO:0000313" key="4">
    <source>
        <dbReference type="WBParaSite" id="BPAG_0000111801-mRNA-1"/>
    </source>
</evidence>
<evidence type="ECO:0000313" key="2">
    <source>
        <dbReference type="EMBL" id="VDN82305.1"/>
    </source>
</evidence>
<feature type="compositionally biased region" description="Basic and acidic residues" evidence="1">
    <location>
        <begin position="33"/>
        <end position="43"/>
    </location>
</feature>
<feature type="compositionally biased region" description="Basic and acidic residues" evidence="1">
    <location>
        <begin position="75"/>
        <end position="86"/>
    </location>
</feature>
<feature type="compositionally biased region" description="Basic residues" evidence="1">
    <location>
        <begin position="48"/>
        <end position="74"/>
    </location>
</feature>
<gene>
    <name evidence="2" type="ORF">BPAG_LOCUS1119</name>
</gene>
<evidence type="ECO:0000256" key="1">
    <source>
        <dbReference type="SAM" id="MobiDB-lite"/>
    </source>
</evidence>
<reference evidence="2 3" key="2">
    <citation type="submission" date="2018-11" db="EMBL/GenBank/DDBJ databases">
        <authorList>
            <consortium name="Pathogen Informatics"/>
        </authorList>
    </citation>
    <scope>NUCLEOTIDE SEQUENCE [LARGE SCALE GENOMIC DNA]</scope>
</reference>
<dbReference type="Proteomes" id="UP000278627">
    <property type="component" value="Unassembled WGS sequence"/>
</dbReference>
<reference evidence="4" key="1">
    <citation type="submission" date="2017-02" db="UniProtKB">
        <authorList>
            <consortium name="WormBaseParasite"/>
        </authorList>
    </citation>
    <scope>IDENTIFICATION</scope>
</reference>
<keyword evidence="3" id="KW-1185">Reference proteome</keyword>
<feature type="compositionally biased region" description="Basic and acidic residues" evidence="1">
    <location>
        <begin position="107"/>
        <end position="118"/>
    </location>
</feature>
<sequence>MDEGDDRLKSSSRKRRGNGKDKRNMRKRHRDRKLGGSEGKDDVSCCGRPRRKNESHRRKHHRRHRRHKSKRLHKSQKDVIGTKEDIPSPLRPPTLPLPQSSTLAAAMKEKQKEDKESGEMTSANQGKMSTSGEVTGQGKASAFPKFPNLPSSQLGTSSSPPALPSRDSQKVEGRENPYQLAIMNKAELLQELCITQCTRDGYEISRLAYTTCFPLCKKPNFIYLPKLRFTANNSEESAQKKSAKQSGIDLLQERAPPVKISQNHTPDLLKGKNFTTETKISDFVQNINECCLALRKALRNISNLKLLATGETLREVHKYDADSKAIVNDLTYLRKLIDRKFTT</sequence>
<dbReference type="EMBL" id="UZAD01000074">
    <property type="protein sequence ID" value="VDN82305.1"/>
    <property type="molecule type" value="Genomic_DNA"/>
</dbReference>
<feature type="compositionally biased region" description="Basic residues" evidence="1">
    <location>
        <begin position="10"/>
        <end position="32"/>
    </location>
</feature>
<feature type="compositionally biased region" description="Polar residues" evidence="1">
    <location>
        <begin position="119"/>
        <end position="134"/>
    </location>
</feature>
<feature type="compositionally biased region" description="Polar residues" evidence="1">
    <location>
        <begin position="149"/>
        <end position="160"/>
    </location>
</feature>